<keyword evidence="7" id="KW-1185">Reference proteome</keyword>
<keyword evidence="3 5" id="KW-0699">rRNA-binding</keyword>
<dbReference type="InterPro" id="IPR036853">
    <property type="entry name" value="Ribosomal_uL14_sf"/>
</dbReference>
<proteinExistence type="inferred from homology"/>
<accession>A0A7M2WTS1</accession>
<dbReference type="SMART" id="SM01374">
    <property type="entry name" value="Ribosomal_L14"/>
    <property type="match status" value="1"/>
</dbReference>
<comment type="subunit">
    <text evidence="3">Part of the 50S ribosomal subunit. Forms a cluster with proteins L3 and L19. In the 70S ribosome, L14 and L19 interact and together make contacts with the 16S rRNA in bridges B5 and B8.</text>
</comment>
<sequence>MIQQQSYLDIADNTGAKQAMCIKVLGGSSSRGKFKRRVAGVGDVIICAVKKVLPGGDVKNGSIIRCVIVRTKQVTRRVDGSYVRFDNNAAVTISKEGDPVGTRIFGAVARELRDKNMMKIVSLATEVV</sequence>
<name>A0A7M2WTS1_9BACT</name>
<dbReference type="NCBIfam" id="TIGR01067">
    <property type="entry name" value="rplN_bact"/>
    <property type="match status" value="1"/>
</dbReference>
<dbReference type="AlphaFoldDB" id="A0A7M2WTS1"/>
<dbReference type="Pfam" id="PF00238">
    <property type="entry name" value="Ribosomal_L14"/>
    <property type="match status" value="1"/>
</dbReference>
<dbReference type="KEGG" id="hbs:IPV69_18390"/>
<evidence type="ECO:0000256" key="4">
    <source>
        <dbReference type="RuleBase" id="RU003949"/>
    </source>
</evidence>
<dbReference type="CDD" id="cd00337">
    <property type="entry name" value="Ribosomal_uL14"/>
    <property type="match status" value="1"/>
</dbReference>
<keyword evidence="2 3" id="KW-0687">Ribonucleoprotein</keyword>
<evidence type="ECO:0000256" key="5">
    <source>
        <dbReference type="RuleBase" id="RU003950"/>
    </source>
</evidence>
<dbReference type="PANTHER" id="PTHR11761:SF3">
    <property type="entry name" value="LARGE RIBOSOMAL SUBUNIT PROTEIN UL14M"/>
    <property type="match status" value="1"/>
</dbReference>
<dbReference type="RefSeq" id="WP_206291184.1">
    <property type="nucleotide sequence ID" value="NZ_CP063458.1"/>
</dbReference>
<evidence type="ECO:0000256" key="1">
    <source>
        <dbReference type="ARBA" id="ARBA00022980"/>
    </source>
</evidence>
<keyword evidence="1 3" id="KW-0689">Ribosomal protein</keyword>
<dbReference type="SUPFAM" id="SSF50193">
    <property type="entry name" value="Ribosomal protein L14"/>
    <property type="match status" value="1"/>
</dbReference>
<comment type="similarity">
    <text evidence="3 4">Belongs to the universal ribosomal protein uL14 family.</text>
</comment>
<dbReference type="Proteomes" id="UP000593765">
    <property type="component" value="Chromosome"/>
</dbReference>
<dbReference type="Gene3D" id="2.40.150.20">
    <property type="entry name" value="Ribosomal protein L14"/>
    <property type="match status" value="1"/>
</dbReference>
<evidence type="ECO:0000313" key="6">
    <source>
        <dbReference type="EMBL" id="QOV88211.1"/>
    </source>
</evidence>
<dbReference type="GO" id="GO:0022625">
    <property type="term" value="C:cytosolic large ribosomal subunit"/>
    <property type="evidence" value="ECO:0007669"/>
    <property type="project" value="TreeGrafter"/>
</dbReference>
<reference evidence="6 7" key="1">
    <citation type="submission" date="2020-10" db="EMBL/GenBank/DDBJ databases">
        <title>Wide distribution of Phycisphaera-like planctomycetes from WD2101 soil group in peatlands and genome analysis of the first cultivated representative.</title>
        <authorList>
            <person name="Dedysh S.N."/>
            <person name="Beletsky A.V."/>
            <person name="Ivanova A."/>
            <person name="Kulichevskaya I.S."/>
            <person name="Suzina N.E."/>
            <person name="Philippov D.A."/>
            <person name="Rakitin A.L."/>
            <person name="Mardanov A.V."/>
            <person name="Ravin N.V."/>
        </authorList>
    </citation>
    <scope>NUCLEOTIDE SEQUENCE [LARGE SCALE GENOMIC DNA]</scope>
    <source>
        <strain evidence="6 7">M1803</strain>
    </source>
</reference>
<dbReference type="GO" id="GO:0003735">
    <property type="term" value="F:structural constituent of ribosome"/>
    <property type="evidence" value="ECO:0007669"/>
    <property type="project" value="InterPro"/>
</dbReference>
<dbReference type="PANTHER" id="PTHR11761">
    <property type="entry name" value="50S/60S RIBOSOMAL PROTEIN L14/L23"/>
    <property type="match status" value="1"/>
</dbReference>
<gene>
    <name evidence="3 6" type="primary">rplN</name>
    <name evidence="6" type="ORF">IPV69_18390</name>
</gene>
<keyword evidence="3 5" id="KW-0694">RNA-binding</keyword>
<comment type="function">
    <text evidence="3 5">Binds to 23S rRNA. Forms part of two intersubunit bridges in the 70S ribosome.</text>
</comment>
<dbReference type="GO" id="GO:0070180">
    <property type="term" value="F:large ribosomal subunit rRNA binding"/>
    <property type="evidence" value="ECO:0007669"/>
    <property type="project" value="TreeGrafter"/>
</dbReference>
<protein>
    <recommendedName>
        <fullName evidence="3">Large ribosomal subunit protein uL14</fullName>
    </recommendedName>
</protein>
<evidence type="ECO:0000313" key="7">
    <source>
        <dbReference type="Proteomes" id="UP000593765"/>
    </source>
</evidence>
<dbReference type="HAMAP" id="MF_01367">
    <property type="entry name" value="Ribosomal_uL14"/>
    <property type="match status" value="1"/>
</dbReference>
<evidence type="ECO:0000256" key="2">
    <source>
        <dbReference type="ARBA" id="ARBA00023274"/>
    </source>
</evidence>
<dbReference type="EMBL" id="CP063458">
    <property type="protein sequence ID" value="QOV88211.1"/>
    <property type="molecule type" value="Genomic_DNA"/>
</dbReference>
<dbReference type="GO" id="GO:0006412">
    <property type="term" value="P:translation"/>
    <property type="evidence" value="ECO:0007669"/>
    <property type="project" value="UniProtKB-UniRule"/>
</dbReference>
<organism evidence="6 7">
    <name type="scientific">Humisphaera borealis</name>
    <dbReference type="NCBI Taxonomy" id="2807512"/>
    <lineage>
        <taxon>Bacteria</taxon>
        <taxon>Pseudomonadati</taxon>
        <taxon>Planctomycetota</taxon>
        <taxon>Phycisphaerae</taxon>
        <taxon>Tepidisphaerales</taxon>
        <taxon>Tepidisphaeraceae</taxon>
        <taxon>Humisphaera</taxon>
    </lineage>
</organism>
<dbReference type="InterPro" id="IPR000218">
    <property type="entry name" value="Ribosomal_uL14"/>
</dbReference>
<evidence type="ECO:0000256" key="3">
    <source>
        <dbReference type="HAMAP-Rule" id="MF_01367"/>
    </source>
</evidence>
<dbReference type="InterPro" id="IPR005745">
    <property type="entry name" value="Ribosomal_uL14_bac-type"/>
</dbReference>